<dbReference type="SUPFAM" id="SSF140931">
    <property type="entry name" value="Fic-like"/>
    <property type="match status" value="1"/>
</dbReference>
<dbReference type="RefSeq" id="WP_121370779.1">
    <property type="nucleotide sequence ID" value="NZ_RBKS01000001.1"/>
</dbReference>
<dbReference type="InterPro" id="IPR036388">
    <property type="entry name" value="WH-like_DNA-bd_sf"/>
</dbReference>
<gene>
    <name evidence="4" type="ORF">C8E83_3101</name>
</gene>
<dbReference type="EMBL" id="RBKS01000001">
    <property type="protein sequence ID" value="RKR75937.1"/>
    <property type="molecule type" value="Genomic_DNA"/>
</dbReference>
<dbReference type="GO" id="GO:0005524">
    <property type="term" value="F:ATP binding"/>
    <property type="evidence" value="ECO:0007669"/>
    <property type="project" value="UniProtKB-KW"/>
</dbReference>
<organism evidence="4 5">
    <name type="scientific">Frondihabitans australicus</name>
    <dbReference type="NCBI Taxonomy" id="386892"/>
    <lineage>
        <taxon>Bacteria</taxon>
        <taxon>Bacillati</taxon>
        <taxon>Actinomycetota</taxon>
        <taxon>Actinomycetes</taxon>
        <taxon>Micrococcales</taxon>
        <taxon>Microbacteriaceae</taxon>
        <taxon>Frondihabitans</taxon>
    </lineage>
</organism>
<dbReference type="PROSITE" id="PS51459">
    <property type="entry name" value="FIDO"/>
    <property type="match status" value="1"/>
</dbReference>
<evidence type="ECO:0000313" key="4">
    <source>
        <dbReference type="EMBL" id="RKR75937.1"/>
    </source>
</evidence>
<evidence type="ECO:0000259" key="3">
    <source>
        <dbReference type="PROSITE" id="PS51459"/>
    </source>
</evidence>
<dbReference type="Proteomes" id="UP000280008">
    <property type="component" value="Unassembled WGS sequence"/>
</dbReference>
<dbReference type="AlphaFoldDB" id="A0A495IIY5"/>
<feature type="domain" description="Fido" evidence="3">
    <location>
        <begin position="132"/>
        <end position="287"/>
    </location>
</feature>
<dbReference type="Pfam" id="PF02661">
    <property type="entry name" value="Fic"/>
    <property type="match status" value="1"/>
</dbReference>
<dbReference type="OrthoDB" id="9813719at2"/>
<dbReference type="Gene3D" id="1.10.3290.10">
    <property type="entry name" value="Fido-like domain"/>
    <property type="match status" value="1"/>
</dbReference>
<reference evidence="4 5" key="1">
    <citation type="submission" date="2018-10" db="EMBL/GenBank/DDBJ databases">
        <title>Sequencing the genomes of 1000 actinobacteria strains.</title>
        <authorList>
            <person name="Klenk H.-P."/>
        </authorList>
    </citation>
    <scope>NUCLEOTIDE SEQUENCE [LARGE SCALE GENOMIC DNA]</scope>
    <source>
        <strain evidence="4 5">DSM 17894</strain>
    </source>
</reference>
<sequence>MSVWPAHDTRVVPWTSLGRRGTRDDRMLTEVAVSVPPAIAHLTPPAGLETELRRATIEALDLETVAGGLLSPLSGFLIRMESVASSRIEHVEASPLAFARAMGGLRENSSAVSMVAAGTAITKLIDASSHEFSLDEILAAHEALMRDDPDSGERRYAGRVRDVQNWIGGSAHAPRNALYVPPPPDAVPVLLDDLIAFSNRDDIEPITQAAIAHAQFESIHPFTDGNGRIGRALIGAILRRRGVTPNTVLPVASALAADTGHYFSLLTAYRRGDVLPIVSDLALSIESAAREARATARTFLALETSWRESVRPRGGSSVDRLLPVLLALPVFTVEQMVSATGLPERSIYRAVETLEEHGVVEAVTERVRGRTYAVMDVLDEFGDLDGRIRERITRLRGLQPGGV</sequence>
<keyword evidence="2" id="KW-0547">Nucleotide-binding</keyword>
<name>A0A495IIY5_9MICO</name>
<proteinExistence type="predicted"/>
<dbReference type="InterPro" id="IPR003812">
    <property type="entry name" value="Fido"/>
</dbReference>
<feature type="binding site" evidence="2">
    <location>
        <begin position="224"/>
        <end position="231"/>
    </location>
    <ligand>
        <name>ATP</name>
        <dbReference type="ChEBI" id="CHEBI:30616"/>
    </ligand>
</feature>
<keyword evidence="5" id="KW-1185">Reference proteome</keyword>
<comment type="caution">
    <text evidence="4">The sequence shown here is derived from an EMBL/GenBank/DDBJ whole genome shotgun (WGS) entry which is preliminary data.</text>
</comment>
<keyword evidence="2" id="KW-0067">ATP-binding</keyword>
<evidence type="ECO:0000313" key="5">
    <source>
        <dbReference type="Proteomes" id="UP000280008"/>
    </source>
</evidence>
<dbReference type="PANTHER" id="PTHR13504:SF38">
    <property type="entry name" value="FIDO DOMAIN-CONTAINING PROTEIN"/>
    <property type="match status" value="1"/>
</dbReference>
<accession>A0A495IIY5</accession>
<dbReference type="InterPro" id="IPR040198">
    <property type="entry name" value="Fido_containing"/>
</dbReference>
<feature type="active site" evidence="1">
    <location>
        <position position="220"/>
    </location>
</feature>
<evidence type="ECO:0000256" key="1">
    <source>
        <dbReference type="PIRSR" id="PIRSR640198-1"/>
    </source>
</evidence>
<dbReference type="PANTHER" id="PTHR13504">
    <property type="entry name" value="FIDO DOMAIN-CONTAINING PROTEIN DDB_G0283145"/>
    <property type="match status" value="1"/>
</dbReference>
<protein>
    <submittedName>
        <fullName evidence="4">Fic family protein</fullName>
    </submittedName>
</protein>
<evidence type="ECO:0000256" key="2">
    <source>
        <dbReference type="PIRSR" id="PIRSR640198-2"/>
    </source>
</evidence>
<dbReference type="Gene3D" id="1.10.10.10">
    <property type="entry name" value="Winged helix-like DNA-binding domain superfamily/Winged helix DNA-binding domain"/>
    <property type="match status" value="1"/>
</dbReference>
<dbReference type="InterPro" id="IPR036597">
    <property type="entry name" value="Fido-like_dom_sf"/>
</dbReference>